<dbReference type="InterPro" id="IPR002678">
    <property type="entry name" value="DUF34/NIF3"/>
</dbReference>
<dbReference type="AlphaFoldDB" id="A0A9J6P209"/>
<organism evidence="5 6">
    <name type="scientific">Oceanirhabdus seepicola</name>
    <dbReference type="NCBI Taxonomy" id="2828781"/>
    <lineage>
        <taxon>Bacteria</taxon>
        <taxon>Bacillati</taxon>
        <taxon>Bacillota</taxon>
        <taxon>Clostridia</taxon>
        <taxon>Eubacteriales</taxon>
        <taxon>Clostridiaceae</taxon>
        <taxon>Oceanirhabdus</taxon>
    </lineage>
</organism>
<evidence type="ECO:0000256" key="1">
    <source>
        <dbReference type="ARBA" id="ARBA00006964"/>
    </source>
</evidence>
<dbReference type="InterPro" id="IPR036069">
    <property type="entry name" value="DUF34/NIF3_sf"/>
</dbReference>
<dbReference type="PANTHER" id="PTHR13799">
    <property type="entry name" value="NGG1 INTERACTING FACTOR 3"/>
    <property type="match status" value="1"/>
</dbReference>
<feature type="binding site" evidence="4">
    <location>
        <position position="66"/>
    </location>
    <ligand>
        <name>a divalent metal cation</name>
        <dbReference type="ChEBI" id="CHEBI:60240"/>
        <label>1</label>
    </ligand>
</feature>
<evidence type="ECO:0000256" key="4">
    <source>
        <dbReference type="PIRSR" id="PIRSR602678-1"/>
    </source>
</evidence>
<dbReference type="GO" id="GO:0046872">
    <property type="term" value="F:metal ion binding"/>
    <property type="evidence" value="ECO:0007669"/>
    <property type="project" value="UniProtKB-KW"/>
</dbReference>
<sequence length="266" mass="29702">MSFTINEFHNIIMKEAPGYMKESYDNIGLMVGDKNQEINNILVSLDCTKAVIVEAKDKGCNLIFNHHPILFLKPKNITSETLQGEKLLTLIKGEIAVYSAHTNLDSAPKGLNKIACELATGKEGEVLSKVSDKEHGIGRIADLDSAVVFGQYIDRIKKTFDIDKVRVCGDLNKNIKRVAIINGSGEDFIMSAVEKGADCIITGDTTFHYISDYNEMGKCIIDGGHFEIEWKIFKEYCELLKKKLIMSGFKGEVIFSEACVNPYKYK</sequence>
<reference evidence="5" key="1">
    <citation type="journal article" date="2021" name="mSystems">
        <title>Bacteria and Archaea Synergistically Convert Glycine Betaine to Biogenic Methane in the Formosa Cold Seep of the South China Sea.</title>
        <authorList>
            <person name="Li L."/>
            <person name="Zhang W."/>
            <person name="Zhang S."/>
            <person name="Song L."/>
            <person name="Sun Q."/>
            <person name="Zhang H."/>
            <person name="Xiang H."/>
            <person name="Dong X."/>
        </authorList>
    </citation>
    <scope>NUCLEOTIDE SEQUENCE</scope>
    <source>
        <strain evidence="5">ZWT</strain>
    </source>
</reference>
<dbReference type="NCBIfam" id="TIGR00486">
    <property type="entry name" value="YbgI_SA1388"/>
    <property type="match status" value="1"/>
</dbReference>
<dbReference type="Gene3D" id="3.40.1390.30">
    <property type="entry name" value="NIF3 (NGG1p interacting factor 3)-like"/>
    <property type="match status" value="2"/>
</dbReference>
<dbReference type="RefSeq" id="WP_250859898.1">
    <property type="nucleotide sequence ID" value="NZ_JAGSOJ010000002.1"/>
</dbReference>
<keyword evidence="3 4" id="KW-0479">Metal-binding</keyword>
<reference evidence="5" key="2">
    <citation type="submission" date="2021-04" db="EMBL/GenBank/DDBJ databases">
        <authorList>
            <person name="Dong X."/>
        </authorList>
    </citation>
    <scope>NUCLEOTIDE SEQUENCE</scope>
    <source>
        <strain evidence="5">ZWT</strain>
    </source>
</reference>
<accession>A0A9J6P209</accession>
<dbReference type="SUPFAM" id="SSF102705">
    <property type="entry name" value="NIF3 (NGG1p interacting factor 3)-like"/>
    <property type="match status" value="1"/>
</dbReference>
<evidence type="ECO:0000313" key="6">
    <source>
        <dbReference type="Proteomes" id="UP001056429"/>
    </source>
</evidence>
<dbReference type="EMBL" id="JAGSOJ010000002">
    <property type="protein sequence ID" value="MCM1990810.1"/>
    <property type="molecule type" value="Genomic_DNA"/>
</dbReference>
<feature type="binding site" evidence="4">
    <location>
        <position position="229"/>
    </location>
    <ligand>
        <name>a divalent metal cation</name>
        <dbReference type="ChEBI" id="CHEBI:60240"/>
        <label>1</label>
    </ligand>
</feature>
<evidence type="ECO:0000256" key="3">
    <source>
        <dbReference type="ARBA" id="ARBA00022723"/>
    </source>
</evidence>
<feature type="binding site" evidence="4">
    <location>
        <position position="105"/>
    </location>
    <ligand>
        <name>a divalent metal cation</name>
        <dbReference type="ChEBI" id="CHEBI:60240"/>
        <label>1</label>
    </ligand>
</feature>
<evidence type="ECO:0000256" key="2">
    <source>
        <dbReference type="ARBA" id="ARBA00022112"/>
    </source>
</evidence>
<feature type="binding site" evidence="4">
    <location>
        <position position="67"/>
    </location>
    <ligand>
        <name>a divalent metal cation</name>
        <dbReference type="ChEBI" id="CHEBI:60240"/>
        <label>1</label>
    </ligand>
</feature>
<proteinExistence type="inferred from homology"/>
<feature type="binding site" evidence="4">
    <location>
        <position position="225"/>
    </location>
    <ligand>
        <name>a divalent metal cation</name>
        <dbReference type="ChEBI" id="CHEBI:60240"/>
        <label>1</label>
    </ligand>
</feature>
<dbReference type="GO" id="GO:0005737">
    <property type="term" value="C:cytoplasm"/>
    <property type="evidence" value="ECO:0007669"/>
    <property type="project" value="TreeGrafter"/>
</dbReference>
<gene>
    <name evidence="5" type="ORF">KDK92_13850</name>
</gene>
<dbReference type="Pfam" id="PF01784">
    <property type="entry name" value="DUF34_NIF3"/>
    <property type="match status" value="1"/>
</dbReference>
<evidence type="ECO:0000313" key="5">
    <source>
        <dbReference type="EMBL" id="MCM1990810.1"/>
    </source>
</evidence>
<dbReference type="Proteomes" id="UP001056429">
    <property type="component" value="Unassembled WGS sequence"/>
</dbReference>
<comment type="similarity">
    <text evidence="1">Belongs to the GTP cyclohydrolase I type 2/NIF3 family.</text>
</comment>
<keyword evidence="6" id="KW-1185">Reference proteome</keyword>
<dbReference type="FunFam" id="3.40.1390.30:FF:000001">
    <property type="entry name" value="GTP cyclohydrolase 1 type 2"/>
    <property type="match status" value="1"/>
</dbReference>
<protein>
    <recommendedName>
        <fullName evidence="2">GTP cyclohydrolase 1 type 2 homolog</fullName>
    </recommendedName>
</protein>
<dbReference type="PANTHER" id="PTHR13799:SF14">
    <property type="entry name" value="GTP CYCLOHYDROLASE 1 TYPE 2 HOMOLOG"/>
    <property type="match status" value="1"/>
</dbReference>
<name>A0A9J6P209_9CLOT</name>
<comment type="caution">
    <text evidence="5">The sequence shown here is derived from an EMBL/GenBank/DDBJ whole genome shotgun (WGS) entry which is preliminary data.</text>
</comment>